<feature type="chain" id="PRO_5035887430" evidence="3">
    <location>
        <begin position="30"/>
        <end position="719"/>
    </location>
</feature>
<evidence type="ECO:0000256" key="3">
    <source>
        <dbReference type="SAM" id="SignalP"/>
    </source>
</evidence>
<keyword evidence="5" id="KW-1185">Reference proteome</keyword>
<dbReference type="SUPFAM" id="SSF52058">
    <property type="entry name" value="L domain-like"/>
    <property type="match status" value="1"/>
</dbReference>
<keyword evidence="2" id="KW-0812">Transmembrane</keyword>
<accession>A0A8S1J878</accession>
<evidence type="ECO:0000313" key="4">
    <source>
        <dbReference type="EMBL" id="CAD7703359.1"/>
    </source>
</evidence>
<reference evidence="4" key="1">
    <citation type="submission" date="2020-12" db="EMBL/GenBank/DDBJ databases">
        <authorList>
            <person name="Iha C."/>
        </authorList>
    </citation>
    <scope>NUCLEOTIDE SEQUENCE</scope>
</reference>
<feature type="transmembrane region" description="Helical" evidence="2">
    <location>
        <begin position="668"/>
        <end position="692"/>
    </location>
</feature>
<proteinExistence type="predicted"/>
<dbReference type="AlphaFoldDB" id="A0A8S1J878"/>
<dbReference type="PANTHER" id="PTHR48007">
    <property type="entry name" value="LEUCINE-RICH REPEAT RECEPTOR-LIKE PROTEIN KINASE PXC1"/>
    <property type="match status" value="1"/>
</dbReference>
<dbReference type="InterPro" id="IPR001611">
    <property type="entry name" value="Leu-rich_rpt"/>
</dbReference>
<dbReference type="OrthoDB" id="1934521at2759"/>
<dbReference type="Gene3D" id="3.80.10.10">
    <property type="entry name" value="Ribonuclease Inhibitor"/>
    <property type="match status" value="1"/>
</dbReference>
<gene>
    <name evidence="4" type="ORF">OSTQU699_LOCUS8716</name>
</gene>
<dbReference type="InterPro" id="IPR046959">
    <property type="entry name" value="PRK1-6/SRF4-like"/>
</dbReference>
<evidence type="ECO:0000313" key="5">
    <source>
        <dbReference type="Proteomes" id="UP000708148"/>
    </source>
</evidence>
<comment type="caution">
    <text evidence="4">The sequence shown here is derived from an EMBL/GenBank/DDBJ whole genome shotgun (WGS) entry which is preliminary data.</text>
</comment>
<sequence length="719" mass="75690">MDRAERGAASLTPLARSAALCALLILARGQSPAGEDSSPVPAGDHLVRLLPAIDLENDTDIQRLRRGEPIVDTLGSGGQRVLRFGVTKVDAGGFPDVSLWLRPSGEGGNAALFCAPWAAAASEGARLSRGEYPWVSADGHGLDAVFMSSESDAYRSAVTTVNASRGDGGEGTFEAAAFLCVIEDTSPQGGQFSLELGLTVGGLDLVEEQRDAVRGIYDRCCPSRTACAAWPDAPEDAGEDVATDLCDVAGNICDSGGRLLVMSLEGYNLSCHFPFQEVGALWSLEKLRAGGNLLSGKAEEIFAGLAALENLTHVDLASTRLHGSLTGAQGVCEMATKGLQVLRLQDNLIGGGLPACLLAAGSSLLDIDLCRNDMTGSLPDVVPVGSPLEAIAMSENNMDGKIPASLLENGRMLSRLNLTGNALTGSVPESLGGLPFLTTFAAGGNKLTTLPMRWSDEGGQIFQALSMFDLSGNLLEGQFPAALGRADNLAALDLSDNRLDGPLPNETGLFPSLNFLNISSNAFGGPVHESWSDLGIFSLRFTAPEIGVLDARNNNLTGDFPQFFFTDSESYMETRKVYVAGNNFTCPLGGVSGSIVVDVCGGNMAAQAEALDETLDNSVTPEEVEHEEEFADLLRNSTNAVMNSTLAGKMGDGSSMADASSGGSGANLVGAIVIALVTGVLFGAIMAFIWYWRRKRNEPRDRLVRHLKFRDDVELQGFQ</sequence>
<dbReference type="GO" id="GO:0005930">
    <property type="term" value="C:axoneme"/>
    <property type="evidence" value="ECO:0007669"/>
    <property type="project" value="UniProtKB-SubCell"/>
</dbReference>
<dbReference type="Pfam" id="PF00560">
    <property type="entry name" value="LRR_1"/>
    <property type="match status" value="1"/>
</dbReference>
<evidence type="ECO:0000256" key="2">
    <source>
        <dbReference type="SAM" id="Phobius"/>
    </source>
</evidence>
<dbReference type="Proteomes" id="UP000708148">
    <property type="component" value="Unassembled WGS sequence"/>
</dbReference>
<dbReference type="InterPro" id="IPR032675">
    <property type="entry name" value="LRR_dom_sf"/>
</dbReference>
<evidence type="ECO:0000256" key="1">
    <source>
        <dbReference type="ARBA" id="ARBA00004430"/>
    </source>
</evidence>
<organism evidence="4 5">
    <name type="scientific">Ostreobium quekettii</name>
    <dbReference type="NCBI Taxonomy" id="121088"/>
    <lineage>
        <taxon>Eukaryota</taxon>
        <taxon>Viridiplantae</taxon>
        <taxon>Chlorophyta</taxon>
        <taxon>core chlorophytes</taxon>
        <taxon>Ulvophyceae</taxon>
        <taxon>TCBD clade</taxon>
        <taxon>Bryopsidales</taxon>
        <taxon>Ostreobineae</taxon>
        <taxon>Ostreobiaceae</taxon>
        <taxon>Ostreobium</taxon>
    </lineage>
</organism>
<dbReference type="EMBL" id="CAJHUC010002182">
    <property type="protein sequence ID" value="CAD7703359.1"/>
    <property type="molecule type" value="Genomic_DNA"/>
</dbReference>
<protein>
    <submittedName>
        <fullName evidence="4">Uncharacterized protein</fullName>
    </submittedName>
</protein>
<name>A0A8S1J878_9CHLO</name>
<keyword evidence="3" id="KW-0732">Signal</keyword>
<keyword evidence="2" id="KW-0472">Membrane</keyword>
<comment type="subcellular location">
    <subcellularLocation>
        <location evidence="1">Cytoplasm</location>
        <location evidence="1">Cytoskeleton</location>
        <location evidence="1">Cilium axoneme</location>
    </subcellularLocation>
</comment>
<keyword evidence="2" id="KW-1133">Transmembrane helix</keyword>
<dbReference type="PANTHER" id="PTHR48007:SF4">
    <property type="entry name" value="LEUCINE-RICH REPEAT RECEPTOR-LIKE PROTEIN KINASE PXC1"/>
    <property type="match status" value="1"/>
</dbReference>
<feature type="signal peptide" evidence="3">
    <location>
        <begin position="1"/>
        <end position="29"/>
    </location>
</feature>